<feature type="coiled-coil region" evidence="1">
    <location>
        <begin position="295"/>
        <end position="329"/>
    </location>
</feature>
<dbReference type="STRING" id="1236976.JCM16418_1353"/>
<dbReference type="Proteomes" id="UP000019364">
    <property type="component" value="Unassembled WGS sequence"/>
</dbReference>
<feature type="domain" description="Transposase IS110-like N-terminal" evidence="2">
    <location>
        <begin position="56"/>
        <end position="214"/>
    </location>
</feature>
<accession>W7YFT6</accession>
<dbReference type="GO" id="GO:0003677">
    <property type="term" value="F:DNA binding"/>
    <property type="evidence" value="ECO:0007669"/>
    <property type="project" value="InterPro"/>
</dbReference>
<evidence type="ECO:0000313" key="4">
    <source>
        <dbReference type="EMBL" id="GAF07342.1"/>
    </source>
</evidence>
<protein>
    <submittedName>
        <fullName evidence="4">Mobile element protein</fullName>
    </submittedName>
</protein>
<evidence type="ECO:0000259" key="3">
    <source>
        <dbReference type="Pfam" id="PF02371"/>
    </source>
</evidence>
<keyword evidence="1" id="KW-0175">Coiled coil</keyword>
<comment type="caution">
    <text evidence="4">The sequence shown here is derived from an EMBL/GenBank/DDBJ whole genome shotgun (WGS) entry which is preliminary data.</text>
</comment>
<sequence>MGLDPERYTLLVMTMFEAGWDVRSRITSDAMERQEETVGAACKSTFTGRDEMNPVIGLDISKEESHGQAFLERGKPFSGTFHFQHTRDGLANLHQVLKDVESVSKQHPLIILEATGHYQSPVVQFLEEHHYIYIVINPLISNRLRKSQLRKVKTDAADAYLLGELYYKEEFEPFKKRGVQLLNLRYLTRQYESLSKMCVQTKLQFQAVLDQVFPAYRGVFGAMYSGISLRFLSEFPTSYSVLQTDEHTLKAKMKELLSSKRGRSEDWKPTGSTAVDAAKQNPFQQTMYTSHLINLKVLITLILQYQEHLTELEQNIDALAEEIKEYELIQSIPGIGHKIAATILSEIGEVDRFDHPKKLVAFAGIDPSVFASGKFTATRNRITKRGSRQLRYALVMAVQCGLIRSRNTRLKEFYERKRAEGKPHKVALVACANKLVHWLHAILKSKRAFRPA</sequence>
<evidence type="ECO:0000256" key="1">
    <source>
        <dbReference type="SAM" id="Coils"/>
    </source>
</evidence>
<evidence type="ECO:0000313" key="5">
    <source>
        <dbReference type="Proteomes" id="UP000019364"/>
    </source>
</evidence>
<dbReference type="AlphaFoldDB" id="W7YFT6"/>
<proteinExistence type="predicted"/>
<dbReference type="Pfam" id="PF01548">
    <property type="entry name" value="DEDD_Tnp_IS110"/>
    <property type="match status" value="1"/>
</dbReference>
<dbReference type="PANTHER" id="PTHR33055:SF13">
    <property type="entry name" value="TRANSPOSASE"/>
    <property type="match status" value="1"/>
</dbReference>
<dbReference type="InterPro" id="IPR002525">
    <property type="entry name" value="Transp_IS110-like_N"/>
</dbReference>
<reference evidence="4 5" key="1">
    <citation type="journal article" date="2014" name="Genome Announc.">
        <title>Draft Genome Sequence of Paenibacillus pini JCM 16418T, Isolated from the Rhizosphere of Pine Tree.</title>
        <authorList>
            <person name="Yuki M."/>
            <person name="Oshima K."/>
            <person name="Suda W."/>
            <person name="Oshida Y."/>
            <person name="Kitamura K."/>
            <person name="Iida Y."/>
            <person name="Hattori M."/>
            <person name="Ohkuma M."/>
        </authorList>
    </citation>
    <scope>NUCLEOTIDE SEQUENCE [LARGE SCALE GENOMIC DNA]</scope>
    <source>
        <strain evidence="4 5">JCM 16418</strain>
    </source>
</reference>
<dbReference type="InterPro" id="IPR003346">
    <property type="entry name" value="Transposase_20"/>
</dbReference>
<keyword evidence="5" id="KW-1185">Reference proteome</keyword>
<feature type="domain" description="Transposase IS116/IS110/IS902 C-terminal" evidence="3">
    <location>
        <begin position="327"/>
        <end position="415"/>
    </location>
</feature>
<gene>
    <name evidence="4" type="ORF">JCM16418_1353</name>
</gene>
<evidence type="ECO:0000259" key="2">
    <source>
        <dbReference type="Pfam" id="PF01548"/>
    </source>
</evidence>
<dbReference type="PANTHER" id="PTHR33055">
    <property type="entry name" value="TRANSPOSASE FOR INSERTION SEQUENCE ELEMENT IS1111A"/>
    <property type="match status" value="1"/>
</dbReference>
<dbReference type="Pfam" id="PF02371">
    <property type="entry name" value="Transposase_20"/>
    <property type="match status" value="1"/>
</dbReference>
<organism evidence="4 5">
    <name type="scientific">Paenibacillus pini JCM 16418</name>
    <dbReference type="NCBI Taxonomy" id="1236976"/>
    <lineage>
        <taxon>Bacteria</taxon>
        <taxon>Bacillati</taxon>
        <taxon>Bacillota</taxon>
        <taxon>Bacilli</taxon>
        <taxon>Bacillales</taxon>
        <taxon>Paenibacillaceae</taxon>
        <taxon>Paenibacillus</taxon>
    </lineage>
</organism>
<dbReference type="InterPro" id="IPR047650">
    <property type="entry name" value="Transpos_IS110"/>
</dbReference>
<dbReference type="GO" id="GO:0006313">
    <property type="term" value="P:DNA transposition"/>
    <property type="evidence" value="ECO:0007669"/>
    <property type="project" value="InterPro"/>
</dbReference>
<dbReference type="eggNOG" id="COG3547">
    <property type="taxonomic scope" value="Bacteria"/>
</dbReference>
<dbReference type="GO" id="GO:0004803">
    <property type="term" value="F:transposase activity"/>
    <property type="evidence" value="ECO:0007669"/>
    <property type="project" value="InterPro"/>
</dbReference>
<dbReference type="EMBL" id="BAVZ01000003">
    <property type="protein sequence ID" value="GAF07342.1"/>
    <property type="molecule type" value="Genomic_DNA"/>
</dbReference>
<name>W7YFT6_9BACL</name>
<dbReference type="NCBIfam" id="NF033542">
    <property type="entry name" value="transpos_IS110"/>
    <property type="match status" value="1"/>
</dbReference>